<evidence type="ECO:0000313" key="5">
    <source>
        <dbReference type="Proteomes" id="UP001354971"/>
    </source>
</evidence>
<dbReference type="PANTHER" id="PTHR37464:SF1">
    <property type="entry name" value="BLL2463 PROTEIN"/>
    <property type="match status" value="1"/>
</dbReference>
<dbReference type="Gene3D" id="3.40.50.880">
    <property type="match status" value="1"/>
</dbReference>
<feature type="transmembrane region" description="Helical" evidence="1">
    <location>
        <begin position="61"/>
        <end position="83"/>
    </location>
</feature>
<keyword evidence="1" id="KW-1133">Transmembrane helix</keyword>
<dbReference type="InterPro" id="IPR029062">
    <property type="entry name" value="Class_I_gatase-like"/>
</dbReference>
<keyword evidence="5" id="KW-1185">Reference proteome</keyword>
<dbReference type="CDD" id="cd03143">
    <property type="entry name" value="A4_beta-galactosidase_middle_domain"/>
    <property type="match status" value="1"/>
</dbReference>
<feature type="transmembrane region" description="Helical" evidence="1">
    <location>
        <begin position="611"/>
        <end position="633"/>
    </location>
</feature>
<evidence type="ECO:0000259" key="2">
    <source>
        <dbReference type="Pfam" id="PF07584"/>
    </source>
</evidence>
<dbReference type="Pfam" id="PF13709">
    <property type="entry name" value="DUF4159"/>
    <property type="match status" value="1"/>
</dbReference>
<evidence type="ECO:0000259" key="3">
    <source>
        <dbReference type="Pfam" id="PF13709"/>
    </source>
</evidence>
<dbReference type="InterPro" id="IPR011933">
    <property type="entry name" value="Double_TM_dom"/>
</dbReference>
<accession>A0ABU7LRD1</accession>
<dbReference type="InterPro" id="IPR024163">
    <property type="entry name" value="Aerotolerance_reg_N"/>
</dbReference>
<dbReference type="NCBIfam" id="TIGR02226">
    <property type="entry name" value="two_anch"/>
    <property type="match status" value="1"/>
</dbReference>
<evidence type="ECO:0000256" key="1">
    <source>
        <dbReference type="SAM" id="Phobius"/>
    </source>
</evidence>
<feature type="domain" description="DUF4159" evidence="3">
    <location>
        <begin position="685"/>
        <end position="890"/>
    </location>
</feature>
<feature type="transmembrane region" description="Helical" evidence="1">
    <location>
        <begin position="6"/>
        <end position="28"/>
    </location>
</feature>
<keyword evidence="1" id="KW-0472">Membrane</keyword>
<dbReference type="Proteomes" id="UP001354971">
    <property type="component" value="Unassembled WGS sequence"/>
</dbReference>
<sequence length="910" mass="97758">MFALGPLAFAAPLALFGLLTLPILWRLLRATPPPPRRAIFPPLRLLKNAPDDAETPHHAPWWLILFRLLLAAIVIIALARPVWQPEPEVTNNRPLLLVMDNGWASAAAWRDMVREANYRLDQAEEAGRTAAIVFTAEDTPDAELVLGDPDTARRQLEGEDVQAWPPNRSVAAARIRQAVESGALDASMQTIWLTDGLETQGASDLAAVLDPLGPVTAILPGPGRSPLALGTPVATPNGFAVDVQRVTAELDRTVSLVATAQDGRAVARTEITLAPSVTSARAEIELPLDLRNRVSAIRIEGQTSAGGTQLTDDAWQRPRVGVIDAPSEDGQPLLSDLHYIMRAIEPFTEARRDDLDALLEGNVSALVMIDAARTDDPRVLEFVNRGGLLIRFAGPRLAARPDDMLPVQLREGGRLFGSALSWEDPQNIAPFGADSPFAGLAVPAEATISRQVLAEPGTASADRVWARLEDGTPLVTAMRQGDGWVVLFHVTAGPEWSELPLTGLFPRMLRRVTSLAQGGSATPSQSGAYVLDRALDGEGRLGNPPVSARPVPSQNWENATASALTPPGIYRIGTASAALNVLRAGDTLEALPRNLPGVTFANLEAPAERRFAGALLALALFLFAIDAIIALALAGRLPRLRLPRGGGAVAAVLLVAGLMTHAPQAQAQDADYLDSFEMEAALDLRFGYVRTGNREIDERSRAGLSGLSQQIWRRSAMEPEEPMAVNVEENELVFFPIIYWPITNDAPPLTDEAAARVNRYIQSGGLIVFDTQDADTAVSRAGAPHPGLMRVLEAIDVPPLAQVDPDHVLTKSFYLLQEFPGRVTGGAVWVEADPDGASRDGTSGVVIGSNDWASAWAVDDAGQPLYPVEGGEREREMARRFGVNLAMYALTGNYKADQVHIPALLERLGQ</sequence>
<reference evidence="4 5" key="1">
    <citation type="submission" date="2024-01" db="EMBL/GenBank/DDBJ databases">
        <title>Hyphobacterium bacterium isolated from marine sediment.</title>
        <authorList>
            <person name="Zhao S."/>
        </authorList>
    </citation>
    <scope>NUCLEOTIDE SEQUENCE [LARGE SCALE GENOMIC DNA]</scope>
    <source>
        <strain evidence="5">HN65</strain>
    </source>
</reference>
<protein>
    <submittedName>
        <fullName evidence="4">DUF4159 domain-containing protein</fullName>
    </submittedName>
</protein>
<name>A0ABU7LRD1_9PROT</name>
<keyword evidence="1" id="KW-0812">Transmembrane</keyword>
<feature type="domain" description="Aerotolerance regulator N-terminal" evidence="2">
    <location>
        <begin position="8"/>
        <end position="81"/>
    </location>
</feature>
<dbReference type="PANTHER" id="PTHR37464">
    <property type="entry name" value="BLL2463 PROTEIN"/>
    <property type="match status" value="1"/>
</dbReference>
<gene>
    <name evidence="4" type="ORF">V0U79_08820</name>
</gene>
<dbReference type="Gene3D" id="3.40.50.12140">
    <property type="entry name" value="Domain of unknown function DUF4159"/>
    <property type="match status" value="1"/>
</dbReference>
<comment type="caution">
    <text evidence="4">The sequence shown here is derived from an EMBL/GenBank/DDBJ whole genome shotgun (WGS) entry which is preliminary data.</text>
</comment>
<dbReference type="SUPFAM" id="SSF52317">
    <property type="entry name" value="Class I glutamine amidotransferase-like"/>
    <property type="match status" value="1"/>
</dbReference>
<organism evidence="4 5">
    <name type="scientific">Hyphobacterium lacteum</name>
    <dbReference type="NCBI Taxonomy" id="3116575"/>
    <lineage>
        <taxon>Bacteria</taxon>
        <taxon>Pseudomonadati</taxon>
        <taxon>Pseudomonadota</taxon>
        <taxon>Alphaproteobacteria</taxon>
        <taxon>Maricaulales</taxon>
        <taxon>Maricaulaceae</taxon>
        <taxon>Hyphobacterium</taxon>
    </lineage>
</organism>
<dbReference type="EMBL" id="JAZDRP010000004">
    <property type="protein sequence ID" value="MEE2526468.1"/>
    <property type="molecule type" value="Genomic_DNA"/>
</dbReference>
<evidence type="ECO:0000313" key="4">
    <source>
        <dbReference type="EMBL" id="MEE2526468.1"/>
    </source>
</evidence>
<dbReference type="Pfam" id="PF07584">
    <property type="entry name" value="BatA"/>
    <property type="match status" value="1"/>
</dbReference>
<proteinExistence type="predicted"/>
<dbReference type="InterPro" id="IPR025297">
    <property type="entry name" value="DUF4159"/>
</dbReference>
<dbReference type="RefSeq" id="WP_330199131.1">
    <property type="nucleotide sequence ID" value="NZ_JAZDRP010000004.1"/>
</dbReference>